<keyword evidence="7" id="KW-1185">Reference proteome</keyword>
<feature type="active site" description="Nucleophile" evidence="3">
    <location>
        <position position="111"/>
    </location>
</feature>
<evidence type="ECO:0000256" key="2">
    <source>
        <dbReference type="ARBA" id="ARBA00022801"/>
    </source>
</evidence>
<evidence type="ECO:0000256" key="1">
    <source>
        <dbReference type="ARBA" id="ARBA00010233"/>
    </source>
</evidence>
<protein>
    <submittedName>
        <fullName evidence="6">LD-carboxypeptidase</fullName>
    </submittedName>
</protein>
<evidence type="ECO:0000259" key="5">
    <source>
        <dbReference type="Pfam" id="PF17676"/>
    </source>
</evidence>
<dbReference type="PIRSF" id="PIRSF028757">
    <property type="entry name" value="LD-carboxypeptidase"/>
    <property type="match status" value="1"/>
</dbReference>
<evidence type="ECO:0000313" key="6">
    <source>
        <dbReference type="EMBL" id="QIW80284.1"/>
    </source>
</evidence>
<dbReference type="Proteomes" id="UP000501914">
    <property type="component" value="Chromosome"/>
</dbReference>
<dbReference type="PANTHER" id="PTHR30237:SF6">
    <property type="entry name" value="CARBOXYPEPTIDASE YOCD-RELATED"/>
    <property type="match status" value="1"/>
</dbReference>
<dbReference type="InterPro" id="IPR003507">
    <property type="entry name" value="S66_fam"/>
</dbReference>
<dbReference type="CDD" id="cd07062">
    <property type="entry name" value="Peptidase_S66_mccF_like"/>
    <property type="match status" value="1"/>
</dbReference>
<gene>
    <name evidence="6" type="ORF">G4P54_11015</name>
</gene>
<dbReference type="InterPro" id="IPR027461">
    <property type="entry name" value="Carboxypeptidase_A_C_sf"/>
</dbReference>
<dbReference type="AlphaFoldDB" id="A0A6H0WJG9"/>
<dbReference type="Gene3D" id="3.40.50.10740">
    <property type="entry name" value="Class I glutamine amidotransferase-like"/>
    <property type="match status" value="1"/>
</dbReference>
<dbReference type="Pfam" id="PF02016">
    <property type="entry name" value="Peptidase_S66"/>
    <property type="match status" value="1"/>
</dbReference>
<reference evidence="6 7" key="1">
    <citation type="submission" date="2020-02" db="EMBL/GenBank/DDBJ databases">
        <title>Genome sequencing, annotation and comparative genomic analysis of Bacillus tequilensis EA-CB0015, an effective biological control agent against Pseudocercospora fijiensis in banana plants.</title>
        <authorList>
            <person name="Cuellar-Gaviria T.Z."/>
            <person name="Ju K.-S."/>
            <person name="Villegas-Escobar V."/>
        </authorList>
    </citation>
    <scope>NUCLEOTIDE SEQUENCE [LARGE SCALE GENOMIC DNA]</scope>
    <source>
        <strain evidence="6 7">EA-CB0015</strain>
    </source>
</reference>
<accession>A0A6H0WJG9</accession>
<keyword evidence="6" id="KW-0121">Carboxypeptidase</keyword>
<dbReference type="SUPFAM" id="SSF141986">
    <property type="entry name" value="LD-carboxypeptidase A C-terminal domain-like"/>
    <property type="match status" value="1"/>
</dbReference>
<keyword evidence="6" id="KW-0645">Protease</keyword>
<sequence>MFASKLKKGDEIRIVSPATSMSTLSNEAKIQAKTALERLGYRVTISEHANECNEFDSSSIESRVHDLHAAFFDPNVKAILTTLGGFNSNQLLRYLDYKKIKQHPKILCGYSDITALCNAIYQKTGLVTYSGPHFSTFAMKKGLDYTEEYFLSCCTSDDPFEIHPSSEWSDDPWFSDQENRSFHPNNGPVVIQEGYAEGTLIGGNLCTLNLLQGTEYFPETENTILLIEDDYMSDIHMFDRDLQSLIHLPAFSDVKAILIGRFQKASNVSIDLVKAMIGTKKELSGLPVIANINAGHTSPIATFPIGGTCRIEAVSGVSQIWIDKH</sequence>
<dbReference type="KEGG" id="bteq:G4P54_11015"/>
<evidence type="ECO:0000313" key="7">
    <source>
        <dbReference type="Proteomes" id="UP000501914"/>
    </source>
</evidence>
<dbReference type="PANTHER" id="PTHR30237">
    <property type="entry name" value="MURAMOYLTETRAPEPTIDE CARBOXYPEPTIDASE"/>
    <property type="match status" value="1"/>
</dbReference>
<dbReference type="RefSeq" id="WP_167872683.1">
    <property type="nucleotide sequence ID" value="NZ_CP048852.1"/>
</dbReference>
<dbReference type="EMBL" id="CP048852">
    <property type="protein sequence ID" value="QIW80284.1"/>
    <property type="molecule type" value="Genomic_DNA"/>
</dbReference>
<name>A0A6H0WJG9_9BACI</name>
<dbReference type="Gene3D" id="3.50.30.60">
    <property type="entry name" value="LD-carboxypeptidase A C-terminal domain-like"/>
    <property type="match status" value="1"/>
</dbReference>
<evidence type="ECO:0000256" key="3">
    <source>
        <dbReference type="PIRSR" id="PIRSR028757-1"/>
    </source>
</evidence>
<dbReference type="Pfam" id="PF17676">
    <property type="entry name" value="Peptidase_S66C"/>
    <property type="match status" value="1"/>
</dbReference>
<dbReference type="GO" id="GO:0004180">
    <property type="term" value="F:carboxypeptidase activity"/>
    <property type="evidence" value="ECO:0007669"/>
    <property type="project" value="UniProtKB-KW"/>
</dbReference>
<comment type="similarity">
    <text evidence="1">Belongs to the peptidase S66 family.</text>
</comment>
<feature type="active site" description="Charge relay system" evidence="3">
    <location>
        <position position="296"/>
    </location>
</feature>
<feature type="active site" description="Charge relay system" evidence="3">
    <location>
        <position position="228"/>
    </location>
</feature>
<evidence type="ECO:0000259" key="4">
    <source>
        <dbReference type="Pfam" id="PF02016"/>
    </source>
</evidence>
<dbReference type="SUPFAM" id="SSF52317">
    <property type="entry name" value="Class I glutamine amidotransferase-like"/>
    <property type="match status" value="1"/>
</dbReference>
<organism evidence="6 7">
    <name type="scientific">Bacillus tequilensis</name>
    <dbReference type="NCBI Taxonomy" id="227866"/>
    <lineage>
        <taxon>Bacteria</taxon>
        <taxon>Bacillati</taxon>
        <taxon>Bacillota</taxon>
        <taxon>Bacilli</taxon>
        <taxon>Bacillales</taxon>
        <taxon>Bacillaceae</taxon>
        <taxon>Bacillus</taxon>
    </lineage>
</organism>
<feature type="domain" description="LD-carboxypeptidase N-terminal" evidence="4">
    <location>
        <begin position="12"/>
        <end position="131"/>
    </location>
</feature>
<dbReference type="InterPro" id="IPR029062">
    <property type="entry name" value="Class_I_gatase-like"/>
</dbReference>
<proteinExistence type="inferred from homology"/>
<feature type="domain" description="LD-carboxypeptidase C-terminal" evidence="5">
    <location>
        <begin position="197"/>
        <end position="311"/>
    </location>
</feature>
<dbReference type="InterPro" id="IPR040921">
    <property type="entry name" value="Peptidase_S66C"/>
</dbReference>
<dbReference type="InterPro" id="IPR040449">
    <property type="entry name" value="Peptidase_S66_N"/>
</dbReference>
<dbReference type="InterPro" id="IPR027478">
    <property type="entry name" value="LdcA_N"/>
</dbReference>
<keyword evidence="2" id="KW-0378">Hydrolase</keyword>